<dbReference type="Pfam" id="PF13970">
    <property type="entry name" value="DUF4221"/>
    <property type="match status" value="1"/>
</dbReference>
<sequence length="389" mass="43562">MKNAITKVSFLLTVVFGLSCCQPEKDQSRTAGAGGPAFSKTLVEVGIKSFELDSITPYYTGCLQFYKDANGDQYLCLLNSYTNTLYFYGYADGKVHHRLALEKEALAKAGKVQSFVVKSLDSVYVLADKDFFLLLLNRDGHVMNSNNLRFFSEGLTTRPLFIHRDKLYAGGHDVPGIDPFSELTDFASDNLVSIVDLTTQKISAALSYPESYKGGVWGPYLSQYYYTFNPSTEKFIFSFAADHRLYETDFSAAPTPHNAASQFFSDIPSWRATETDADARLKYYLSTPSYQGVIFDPYQNLYYRIALQPISADDLASNDPDKSGVKHASIIILDHNFTKIGETLLPRFSYTETMFFVAPDGLHLAKWEASKADDSKLVFGVFKLMDVQP</sequence>
<comment type="caution">
    <text evidence="1">The sequence shown here is derived from an EMBL/GenBank/DDBJ whole genome shotgun (WGS) entry which is preliminary data.</text>
</comment>
<dbReference type="PROSITE" id="PS51257">
    <property type="entry name" value="PROKAR_LIPOPROTEIN"/>
    <property type="match status" value="1"/>
</dbReference>
<evidence type="ECO:0000313" key="1">
    <source>
        <dbReference type="EMBL" id="MBT1689834.1"/>
    </source>
</evidence>
<dbReference type="InterPro" id="IPR025316">
    <property type="entry name" value="DUF4221"/>
</dbReference>
<dbReference type="EMBL" id="JAHESC010000049">
    <property type="protein sequence ID" value="MBT1689834.1"/>
    <property type="molecule type" value="Genomic_DNA"/>
</dbReference>
<name>A0AAP2DD50_9BACT</name>
<evidence type="ECO:0000313" key="2">
    <source>
        <dbReference type="Proteomes" id="UP001319180"/>
    </source>
</evidence>
<accession>A0AAP2DD50</accession>
<gene>
    <name evidence="1" type="ORF">KK078_24950</name>
</gene>
<dbReference type="Proteomes" id="UP001319180">
    <property type="component" value="Unassembled WGS sequence"/>
</dbReference>
<dbReference type="AlphaFoldDB" id="A0AAP2DD50"/>
<proteinExistence type="predicted"/>
<protein>
    <submittedName>
        <fullName evidence="1">DUF4221 family protein</fullName>
    </submittedName>
</protein>
<dbReference type="RefSeq" id="WP_254093057.1">
    <property type="nucleotide sequence ID" value="NZ_JAHESC010000049.1"/>
</dbReference>
<organism evidence="1 2">
    <name type="scientific">Dawidia soli</name>
    <dbReference type="NCBI Taxonomy" id="2782352"/>
    <lineage>
        <taxon>Bacteria</taxon>
        <taxon>Pseudomonadati</taxon>
        <taxon>Bacteroidota</taxon>
        <taxon>Cytophagia</taxon>
        <taxon>Cytophagales</taxon>
        <taxon>Chryseotaleaceae</taxon>
        <taxon>Dawidia</taxon>
    </lineage>
</organism>
<reference evidence="1 2" key="1">
    <citation type="submission" date="2021-05" db="EMBL/GenBank/DDBJ databases">
        <title>A Polyphasic approach of four new species of the genus Ohtaekwangia: Ohtaekwangia histidinii sp. nov., Ohtaekwangia cretensis sp. nov., Ohtaekwangia indiensis sp. nov., Ohtaekwangia reichenbachii sp. nov. from diverse environment.</title>
        <authorList>
            <person name="Octaviana S."/>
        </authorList>
    </citation>
    <scope>NUCLEOTIDE SEQUENCE [LARGE SCALE GENOMIC DNA]</scope>
    <source>
        <strain evidence="1 2">PWU37</strain>
    </source>
</reference>
<keyword evidence="2" id="KW-1185">Reference proteome</keyword>